<feature type="signal peptide" evidence="1">
    <location>
        <begin position="1"/>
        <end position="18"/>
    </location>
</feature>
<organism evidence="2 3">
    <name type="scientific">Chitinophaga caeni</name>
    <dbReference type="NCBI Taxonomy" id="2029983"/>
    <lineage>
        <taxon>Bacteria</taxon>
        <taxon>Pseudomonadati</taxon>
        <taxon>Bacteroidota</taxon>
        <taxon>Chitinophagia</taxon>
        <taxon>Chitinophagales</taxon>
        <taxon>Chitinophagaceae</taxon>
        <taxon>Chitinophaga</taxon>
    </lineage>
</organism>
<proteinExistence type="predicted"/>
<evidence type="ECO:0000313" key="2">
    <source>
        <dbReference type="EMBL" id="ATL47712.1"/>
    </source>
</evidence>
<protein>
    <submittedName>
        <fullName evidence="2">Uncharacterized protein</fullName>
    </submittedName>
</protein>
<dbReference type="OrthoDB" id="903864at2"/>
<evidence type="ECO:0000256" key="1">
    <source>
        <dbReference type="SAM" id="SignalP"/>
    </source>
</evidence>
<dbReference type="Proteomes" id="UP000220133">
    <property type="component" value="Chromosome"/>
</dbReference>
<gene>
    <name evidence="2" type="ORF">COR50_11340</name>
</gene>
<dbReference type="SUPFAM" id="SSF54909">
    <property type="entry name" value="Dimeric alpha+beta barrel"/>
    <property type="match status" value="1"/>
</dbReference>
<keyword evidence="1" id="KW-0732">Signal</keyword>
<dbReference type="KEGG" id="cbae:COR50_11340"/>
<reference evidence="2 3" key="1">
    <citation type="submission" date="2017-10" db="EMBL/GenBank/DDBJ databases">
        <title>Paenichitinophaga pekingensis gen. nov., sp. nov., isolated from activated sludge.</title>
        <authorList>
            <person name="Jin D."/>
            <person name="Kong X."/>
            <person name="Deng Y."/>
            <person name="Bai Z."/>
        </authorList>
    </citation>
    <scope>NUCLEOTIDE SEQUENCE [LARGE SCALE GENOMIC DNA]</scope>
    <source>
        <strain evidence="2 3">13</strain>
    </source>
</reference>
<dbReference type="AlphaFoldDB" id="A0A291QV00"/>
<dbReference type="InterPro" id="IPR011008">
    <property type="entry name" value="Dimeric_a/b-barrel"/>
</dbReference>
<feature type="chain" id="PRO_5013285052" evidence="1">
    <location>
        <begin position="19"/>
        <end position="142"/>
    </location>
</feature>
<keyword evidence="3" id="KW-1185">Reference proteome</keyword>
<dbReference type="EMBL" id="CP023777">
    <property type="protein sequence ID" value="ATL47712.1"/>
    <property type="molecule type" value="Genomic_DNA"/>
</dbReference>
<sequence length="142" mass="15809">MSKLVPTICLLAVLVAFSVSDPPSLQHSFGIKDEVVPVILASEKSSAGKCWFISFELNPDFNPTPDRLYNDHHQYIMQLQEDGIILANGTTNPGDEWNSFLLMKHLDSLEVINILEADVAISSGKLSYQVKAWYPSQPVAYK</sequence>
<evidence type="ECO:0000313" key="3">
    <source>
        <dbReference type="Proteomes" id="UP000220133"/>
    </source>
</evidence>
<name>A0A291QV00_9BACT</name>
<accession>A0A291QV00</accession>
<dbReference type="RefSeq" id="WP_098194089.1">
    <property type="nucleotide sequence ID" value="NZ_CP023777.1"/>
</dbReference>